<evidence type="ECO:0000259" key="5">
    <source>
        <dbReference type="PROSITE" id="PS50931"/>
    </source>
</evidence>
<dbReference type="PANTHER" id="PTHR30346">
    <property type="entry name" value="TRANSCRIPTIONAL DUAL REGULATOR HCAR-RELATED"/>
    <property type="match status" value="1"/>
</dbReference>
<organism evidence="6 7">
    <name type="scientific">Sphingomonas morindae</name>
    <dbReference type="NCBI Taxonomy" id="1541170"/>
    <lineage>
        <taxon>Bacteria</taxon>
        <taxon>Pseudomonadati</taxon>
        <taxon>Pseudomonadota</taxon>
        <taxon>Alphaproteobacteria</taxon>
        <taxon>Sphingomonadales</taxon>
        <taxon>Sphingomonadaceae</taxon>
        <taxon>Sphingomonas</taxon>
    </lineage>
</organism>
<dbReference type="Gene3D" id="1.10.10.10">
    <property type="entry name" value="Winged helix-like DNA-binding domain superfamily/Winged helix DNA-binding domain"/>
    <property type="match status" value="1"/>
</dbReference>
<sequence>MAKLPTNIELRHLRYFLAAAEYGSFRKASLALAVQESSVSRRIRDLEDQLGASLFRRHNGGVHLTLAGQKFLPQARAAMKHLGDGVEDVSAIGRSESGRIRVGIFSSLASGFLCELFQAFDADRTGVHVAFSDGHPTEHIAAVRLHQLDVAFVAGTSQQAGCETMHLWSEQIFAVLPTNHHLAMYPSLTWPQLVGETFIISEQAPGREIHDFLITRISDLGRYPEIDRQNVGRDNLLSLVAIGRGLTLTSEATTSTYFSGLVYRPIAGEQLPFSAVWSQKNDNPALRRLLSMARVRRKIVKAGRSPIASTVSALSGELSQTLDPSP</sequence>
<name>A0ABY4X3X9_9SPHN</name>
<dbReference type="Proteomes" id="UP001056937">
    <property type="component" value="Chromosome 1"/>
</dbReference>
<evidence type="ECO:0000313" key="6">
    <source>
        <dbReference type="EMBL" id="USI71552.1"/>
    </source>
</evidence>
<dbReference type="Pfam" id="PF00126">
    <property type="entry name" value="HTH_1"/>
    <property type="match status" value="1"/>
</dbReference>
<dbReference type="Pfam" id="PF03466">
    <property type="entry name" value="LysR_substrate"/>
    <property type="match status" value="1"/>
</dbReference>
<evidence type="ECO:0000256" key="2">
    <source>
        <dbReference type="ARBA" id="ARBA00023015"/>
    </source>
</evidence>
<keyword evidence="3" id="KW-0238">DNA-binding</keyword>
<dbReference type="SUPFAM" id="SSF53850">
    <property type="entry name" value="Periplasmic binding protein-like II"/>
    <property type="match status" value="1"/>
</dbReference>
<dbReference type="RefSeq" id="WP_252165365.1">
    <property type="nucleotide sequence ID" value="NZ_CP084930.1"/>
</dbReference>
<keyword evidence="4" id="KW-0804">Transcription</keyword>
<proteinExistence type="inferred from homology"/>
<feature type="domain" description="HTH lysR-type" evidence="5">
    <location>
        <begin position="8"/>
        <end position="65"/>
    </location>
</feature>
<dbReference type="InterPro" id="IPR000847">
    <property type="entry name" value="LysR_HTH_N"/>
</dbReference>
<dbReference type="InterPro" id="IPR036390">
    <property type="entry name" value="WH_DNA-bd_sf"/>
</dbReference>
<dbReference type="CDD" id="cd08414">
    <property type="entry name" value="PBP2_LTTR_aromatics_like"/>
    <property type="match status" value="1"/>
</dbReference>
<dbReference type="InterPro" id="IPR005119">
    <property type="entry name" value="LysR_subst-bd"/>
</dbReference>
<dbReference type="EMBL" id="CP084930">
    <property type="protein sequence ID" value="USI71552.1"/>
    <property type="molecule type" value="Genomic_DNA"/>
</dbReference>
<keyword evidence="7" id="KW-1185">Reference proteome</keyword>
<reference evidence="6" key="1">
    <citation type="journal article" date="2022" name="Toxins">
        <title>Genomic Analysis of Sphingopyxis sp. USTB-05 for Biodegrading Cyanobacterial Hepatotoxins.</title>
        <authorList>
            <person name="Liu C."/>
            <person name="Xu Q."/>
            <person name="Zhao Z."/>
            <person name="Zhang H."/>
            <person name="Liu X."/>
            <person name="Yin C."/>
            <person name="Liu Y."/>
            <person name="Yan H."/>
        </authorList>
    </citation>
    <scope>NUCLEOTIDE SEQUENCE</scope>
    <source>
        <strain evidence="6">NBD5</strain>
    </source>
</reference>
<keyword evidence="2" id="KW-0805">Transcription regulation</keyword>
<evidence type="ECO:0000256" key="1">
    <source>
        <dbReference type="ARBA" id="ARBA00009437"/>
    </source>
</evidence>
<dbReference type="PANTHER" id="PTHR30346:SF0">
    <property type="entry name" value="HCA OPERON TRANSCRIPTIONAL ACTIVATOR HCAR"/>
    <property type="match status" value="1"/>
</dbReference>
<comment type="similarity">
    <text evidence="1">Belongs to the LysR transcriptional regulatory family.</text>
</comment>
<accession>A0ABY4X3X9</accession>
<dbReference type="Gene3D" id="3.40.190.10">
    <property type="entry name" value="Periplasmic binding protein-like II"/>
    <property type="match status" value="2"/>
</dbReference>
<evidence type="ECO:0000256" key="3">
    <source>
        <dbReference type="ARBA" id="ARBA00023125"/>
    </source>
</evidence>
<evidence type="ECO:0000313" key="7">
    <source>
        <dbReference type="Proteomes" id="UP001056937"/>
    </source>
</evidence>
<evidence type="ECO:0000256" key="4">
    <source>
        <dbReference type="ARBA" id="ARBA00023163"/>
    </source>
</evidence>
<dbReference type="SUPFAM" id="SSF46785">
    <property type="entry name" value="Winged helix' DNA-binding domain"/>
    <property type="match status" value="1"/>
</dbReference>
<dbReference type="InterPro" id="IPR036388">
    <property type="entry name" value="WH-like_DNA-bd_sf"/>
</dbReference>
<dbReference type="PROSITE" id="PS50931">
    <property type="entry name" value="HTH_LYSR"/>
    <property type="match status" value="1"/>
</dbReference>
<protein>
    <submittedName>
        <fullName evidence="6">LysR family transcriptional regulator</fullName>
    </submittedName>
</protein>
<gene>
    <name evidence="6" type="ORF">LHA26_09390</name>
</gene>